<dbReference type="RefSeq" id="WP_062163945.1">
    <property type="nucleotide sequence ID" value="NZ_AP014690.1"/>
</dbReference>
<protein>
    <submittedName>
        <fullName evidence="4">Porin</fullName>
    </submittedName>
</protein>
<evidence type="ECO:0000256" key="3">
    <source>
        <dbReference type="SAM" id="MobiDB-lite"/>
    </source>
</evidence>
<feature type="chain" id="PRO_5042667511" evidence="2">
    <location>
        <begin position="28"/>
        <end position="486"/>
    </location>
</feature>
<evidence type="ECO:0000313" key="4">
    <source>
        <dbReference type="EMBL" id="GEL53131.1"/>
    </source>
</evidence>
<dbReference type="AlphaFoldDB" id="A0AAN4R4V3"/>
<dbReference type="EMBL" id="BJVS01000002">
    <property type="protein sequence ID" value="GEL53131.1"/>
    <property type="molecule type" value="Genomic_DNA"/>
</dbReference>
<dbReference type="PANTHER" id="PTHR37944">
    <property type="entry name" value="PORIN B"/>
    <property type="match status" value="1"/>
</dbReference>
<dbReference type="InterPro" id="IPR052932">
    <property type="entry name" value="OprB_Porin"/>
</dbReference>
<comment type="caution">
    <text evidence="4">The sequence shown here is derived from an EMBL/GenBank/DDBJ whole genome shotgun (WGS) entry which is preliminary data.</text>
</comment>
<keyword evidence="2" id="KW-0732">Signal</keyword>
<evidence type="ECO:0000313" key="5">
    <source>
        <dbReference type="Proteomes" id="UP000321287"/>
    </source>
</evidence>
<dbReference type="GO" id="GO:0008643">
    <property type="term" value="P:carbohydrate transport"/>
    <property type="evidence" value="ECO:0007669"/>
    <property type="project" value="InterPro"/>
</dbReference>
<accession>A0AAN4R4V3</accession>
<dbReference type="Proteomes" id="UP000321287">
    <property type="component" value="Unassembled WGS sequence"/>
</dbReference>
<dbReference type="PANTHER" id="PTHR37944:SF1">
    <property type="entry name" value="PORIN B"/>
    <property type="match status" value="1"/>
</dbReference>
<gene>
    <name evidence="4" type="primary">rpfN</name>
    <name evidence="4" type="ORF">ABO01nite_11380</name>
</gene>
<dbReference type="KEGG" id="abg:Asbog_00469"/>
<dbReference type="GO" id="GO:0015288">
    <property type="term" value="F:porin activity"/>
    <property type="evidence" value="ECO:0007669"/>
    <property type="project" value="InterPro"/>
</dbReference>
<organism evidence="4 5">
    <name type="scientific">Asaia bogorensis NBRC 16594</name>
    <dbReference type="NCBI Taxonomy" id="1231624"/>
    <lineage>
        <taxon>Bacteria</taxon>
        <taxon>Pseudomonadati</taxon>
        <taxon>Pseudomonadota</taxon>
        <taxon>Alphaproteobacteria</taxon>
        <taxon>Acetobacterales</taxon>
        <taxon>Acetobacteraceae</taxon>
        <taxon>Asaia</taxon>
    </lineage>
</organism>
<dbReference type="InterPro" id="IPR038673">
    <property type="entry name" value="OprB_sf"/>
</dbReference>
<dbReference type="Pfam" id="PF04966">
    <property type="entry name" value="OprB"/>
    <property type="match status" value="1"/>
</dbReference>
<name>A0AAN4R4V3_9PROT</name>
<feature type="signal peptide" evidence="2">
    <location>
        <begin position="1"/>
        <end position="27"/>
    </location>
</feature>
<dbReference type="Gene3D" id="2.40.160.180">
    <property type="entry name" value="Carbohydrate-selective porin OprB"/>
    <property type="match status" value="1"/>
</dbReference>
<feature type="region of interest" description="Disordered" evidence="3">
    <location>
        <begin position="26"/>
        <end position="54"/>
    </location>
</feature>
<comment type="similarity">
    <text evidence="1 2">Belongs to the OprB family.</text>
</comment>
<dbReference type="GO" id="GO:0016020">
    <property type="term" value="C:membrane"/>
    <property type="evidence" value="ECO:0007669"/>
    <property type="project" value="InterPro"/>
</dbReference>
<reference evidence="4 5" key="1">
    <citation type="submission" date="2019-07" db="EMBL/GenBank/DDBJ databases">
        <title>Whole genome shotgun sequence of Asaia bogorensis NBRC 16594.</title>
        <authorList>
            <person name="Hosoyama A."/>
            <person name="Uohara A."/>
            <person name="Ohji S."/>
            <person name="Ichikawa N."/>
        </authorList>
    </citation>
    <scope>NUCLEOTIDE SEQUENCE [LARGE SCALE GENOMIC DNA]</scope>
    <source>
        <strain evidence="4 5">NBRC 16594</strain>
    </source>
</reference>
<keyword evidence="5" id="KW-1185">Reference proteome</keyword>
<evidence type="ECO:0000256" key="1">
    <source>
        <dbReference type="ARBA" id="ARBA00008769"/>
    </source>
</evidence>
<dbReference type="GeneID" id="78225563"/>
<evidence type="ECO:0000256" key="2">
    <source>
        <dbReference type="RuleBase" id="RU363072"/>
    </source>
</evidence>
<proteinExistence type="inferred from homology"/>
<dbReference type="InterPro" id="IPR007049">
    <property type="entry name" value="Carb-sel_porin_OprB"/>
</dbReference>
<sequence length="486" mass="53864">MVLSHFFRWSLAAACLAGMSAPMPGWAADDDDEETGSEPSYQINDPFPDRPLQPTSVPAFGEPKAVFYNPFGLTDWLRRHGIGLLLDNINEYAAAVTTPTRHVGDYRQGSSNAGQYALSLNVDWERIAHIRGFATHMVVTGRYGTPANRMFGDWLNHSSEIYGGGGNVVVHLVMAYGEETLYGGKLSIAAGRMAELSDFVASPLFCTFQINAICGRPRAAADTGYASTFPAGNWGLRVRGRPLPQSYIQLGLYLTEEGMFAYSMNRSGFKFNSAYINGVRMPLELGWEPRARGHLPGHYKIGAALTTTPLSDIHEDQYGQPYAVTGLNQRQHRASYNAWVLMDQKITTYRKDKAGQDTDSGLTALWGFLYNDGRVALRHWQVYGGLISRGTFASRPEDTIALAFSYTAMSPGVQRTEELLRARGEVLPYRATGIQRHAVVMEANYGWHAWRGILMQPMVELFVRPNGQGNLKDAVLLGFKSHVEFL</sequence>